<proteinExistence type="predicted"/>
<dbReference type="InterPro" id="IPR011761">
    <property type="entry name" value="ATP-grasp"/>
</dbReference>
<dbReference type="Proteomes" id="UP000034172">
    <property type="component" value="Unassembled WGS sequence"/>
</dbReference>
<sequence>MKKIIKSRLPRFEYETRNDDEGEKPGGKKKERVVRIFNCSEDVWPFIEAYGDKKLQKWEIDENANLSDKDLFSMAEEFEFTFITPKSIDPLFVEYYKKVCMVRDLEILVPAKHTGLLCEDVLNDRVVMKRLIQLGKEYKRINITAYSTTSHFLKLVDELKAEKVEVRTSEAPKKANAWTVNFYGSKSGIRQLTQINGAIRADLKMPNGVISSGIIDTAGIAANKYIKEGGVVIKTNKGHSGAGVLIFHRGDLPKKFVECEKEIIQLLRKDAYWEKFPIVVESLVVPNPRIGGGFPNAEFFIRQDGEVEFLYYCGMRVNSKGEFGGVEIGEDVLPKRVASRVTDIGYLIGEQFSKDGYRGYFDVDYIAAKGGDIFVSESNVRVTGGTHVYEAGKELVGRNFTKKSFVVSNNMYSIPPKKFTFKKLHNLMEPILFSRKTKEGVVICSSNLLTDGYLSYIVFGKNKKRAETIEGKMKGLLGR</sequence>
<comment type="caution">
    <text evidence="3">The sequence shown here is derived from an EMBL/GenBank/DDBJ whole genome shotgun (WGS) entry which is preliminary data.</text>
</comment>
<dbReference type="STRING" id="1618392.UW41_C0002G0025"/>
<dbReference type="GO" id="GO:0046872">
    <property type="term" value="F:metal ion binding"/>
    <property type="evidence" value="ECO:0007669"/>
    <property type="project" value="InterPro"/>
</dbReference>
<keyword evidence="1" id="KW-0067">ATP-binding</keyword>
<evidence type="ECO:0000259" key="2">
    <source>
        <dbReference type="PROSITE" id="PS50975"/>
    </source>
</evidence>
<name>A0A0G1KP68_9BACT</name>
<evidence type="ECO:0000313" key="3">
    <source>
        <dbReference type="EMBL" id="KKT49749.1"/>
    </source>
</evidence>
<dbReference type="AlphaFoldDB" id="A0A0G1KP68"/>
<gene>
    <name evidence="3" type="ORF">UW41_C0002G0025</name>
</gene>
<keyword evidence="1" id="KW-0547">Nucleotide-binding</keyword>
<dbReference type="SUPFAM" id="SSF56059">
    <property type="entry name" value="Glutathione synthetase ATP-binding domain-like"/>
    <property type="match status" value="1"/>
</dbReference>
<dbReference type="EMBL" id="LCIE01000002">
    <property type="protein sequence ID" value="KKT49749.1"/>
    <property type="molecule type" value="Genomic_DNA"/>
</dbReference>
<organism evidence="3 4">
    <name type="scientific">Candidatus Collierbacteria bacterium GW2011_GWC2_44_18</name>
    <dbReference type="NCBI Taxonomy" id="1618392"/>
    <lineage>
        <taxon>Bacteria</taxon>
        <taxon>Candidatus Collieribacteriota</taxon>
    </lineage>
</organism>
<feature type="domain" description="ATP-grasp" evidence="2">
    <location>
        <begin position="195"/>
        <end position="409"/>
    </location>
</feature>
<evidence type="ECO:0000256" key="1">
    <source>
        <dbReference type="PROSITE-ProRule" id="PRU00409"/>
    </source>
</evidence>
<protein>
    <recommendedName>
        <fullName evidence="2">ATP-grasp domain-containing protein</fullName>
    </recommendedName>
</protein>
<evidence type="ECO:0000313" key="4">
    <source>
        <dbReference type="Proteomes" id="UP000034172"/>
    </source>
</evidence>
<accession>A0A0G1KP68</accession>
<dbReference type="PROSITE" id="PS50975">
    <property type="entry name" value="ATP_GRASP"/>
    <property type="match status" value="1"/>
</dbReference>
<reference evidence="3 4" key="1">
    <citation type="journal article" date="2015" name="Nature">
        <title>rRNA introns, odd ribosomes, and small enigmatic genomes across a large radiation of phyla.</title>
        <authorList>
            <person name="Brown C.T."/>
            <person name="Hug L.A."/>
            <person name="Thomas B.C."/>
            <person name="Sharon I."/>
            <person name="Castelle C.J."/>
            <person name="Singh A."/>
            <person name="Wilkins M.J."/>
            <person name="Williams K.H."/>
            <person name="Banfield J.F."/>
        </authorList>
    </citation>
    <scope>NUCLEOTIDE SEQUENCE [LARGE SCALE GENOMIC DNA]</scope>
</reference>
<dbReference type="GO" id="GO:0005524">
    <property type="term" value="F:ATP binding"/>
    <property type="evidence" value="ECO:0007669"/>
    <property type="project" value="UniProtKB-UniRule"/>
</dbReference>